<dbReference type="GO" id="GO:0016020">
    <property type="term" value="C:membrane"/>
    <property type="evidence" value="ECO:0007669"/>
    <property type="project" value="TreeGrafter"/>
</dbReference>
<evidence type="ECO:0000313" key="2">
    <source>
        <dbReference type="Ensembl" id="ENSPEMP00000036724.1"/>
    </source>
</evidence>
<feature type="compositionally biased region" description="Basic and acidic residues" evidence="1">
    <location>
        <begin position="215"/>
        <end position="228"/>
    </location>
</feature>
<dbReference type="PANTHER" id="PTHR15964:SF0">
    <property type="entry name" value="APOLIPOPROTEIN B RECEPTOR"/>
    <property type="match status" value="1"/>
</dbReference>
<evidence type="ECO:0000256" key="1">
    <source>
        <dbReference type="SAM" id="MobiDB-lite"/>
    </source>
</evidence>
<evidence type="ECO:0000313" key="3">
    <source>
        <dbReference type="Proteomes" id="UP000694547"/>
    </source>
</evidence>
<dbReference type="GeneTree" id="ENSGT00530000065031"/>
<feature type="compositionally biased region" description="Basic and acidic residues" evidence="1">
    <location>
        <begin position="109"/>
        <end position="122"/>
    </location>
</feature>
<feature type="compositionally biased region" description="Basic and acidic residues" evidence="1">
    <location>
        <begin position="468"/>
        <end position="480"/>
    </location>
</feature>
<protein>
    <submittedName>
        <fullName evidence="2">Apolipoprotein B receptor</fullName>
    </submittedName>
</protein>
<feature type="compositionally biased region" description="Basic and acidic residues" evidence="1">
    <location>
        <begin position="420"/>
        <end position="444"/>
    </location>
</feature>
<feature type="compositionally biased region" description="Low complexity" evidence="1">
    <location>
        <begin position="813"/>
        <end position="826"/>
    </location>
</feature>
<reference evidence="2 3" key="1">
    <citation type="submission" date="2018-10" db="EMBL/GenBank/DDBJ databases">
        <title>Improved assembly of the deer mouse Peromyscus maniculatus genome.</title>
        <authorList>
            <person name="Lassance J.-M."/>
            <person name="Hoekstra H.E."/>
        </authorList>
    </citation>
    <scope>NUCLEOTIDE SEQUENCE [LARGE SCALE GENOMIC DNA]</scope>
</reference>
<feature type="region of interest" description="Disordered" evidence="1">
    <location>
        <begin position="66"/>
        <end position="175"/>
    </location>
</feature>
<dbReference type="Ensembl" id="ENSPEMT00000039685.1">
    <property type="protein sequence ID" value="ENSPEMP00000036724.1"/>
    <property type="gene ID" value="ENSPEMG00000010718.2"/>
</dbReference>
<feature type="compositionally biased region" description="Basic residues" evidence="1">
    <location>
        <begin position="857"/>
        <end position="866"/>
    </location>
</feature>
<dbReference type="PANTHER" id="PTHR15964">
    <property type="entry name" value="APOLIPOPROTEIN B48 RECEPTOR"/>
    <property type="match status" value="1"/>
</dbReference>
<reference evidence="2" key="2">
    <citation type="submission" date="2025-08" db="UniProtKB">
        <authorList>
            <consortium name="Ensembl"/>
        </authorList>
    </citation>
    <scope>IDENTIFICATION</scope>
</reference>
<sequence length="945" mass="101793">MDFLRLRLPGLHQALRGALDSFSAFVSYLIGDTVPTVEREPQAAEEPGEVAAEKPEKVIEEEAQEALEGFRSDQGERVGAPGELIRCQEGSLAGEQTWGWRADSSPRPQAERQDTGSRKAAEGARGQEPSAPLRPEAGPGTHRDGSSNRAQEIWEHGEQEVSSGEPLRTCEQKEEKEVVVVRAAESGLARGVESQPAWPREPEENAGTDGQEVTEDSKETDWVAKDAEPEGFGARGADKEEERMVLMTEAKAQGTQNPEAESEDWAMLGREAWAASGREEVDNLGIQEAEYEPDPEDSIPEATGKVWVLEEACKGGQQDEMDEKREAEASHQTQALERERTREMTEGQTAGKQAEGDQETRGSSEDEERQDPATGEKGVSLEEEVQAEESPREERSTGATEAVLALDKEAQGEPDLEESPEARPEESYVGEKREAAQVRQEVLRAEVTGGQDPELRRGSQTLTEQLEEGQKGQEETRRAPDLSPAGMLRLEDYGSRPVGFAGPELEAQGNWRRDVDSTNTQEVEADAEEAGEEEIATGQAEEVQAEGGQESQQPEVPGWGAEAGLASIAMSQELEGSQEAEAGQSVGESRPTGIKAGEGEAAAPWETNGTCRKRRLEEVALSLQDSEDTQTSSSAAEIILGIRTVGAEEGPEWEAGMAPEREFGRAWHPKGRGETGGVTELGEAPEKPSGQEACSEGAAEEKATGYDVQETGGTGEGEQAETGTSVMAEGTRGMDGVTLDSQAERAERSIAVVETGGLLGEQMPLEDEARGGLSRERRAHNSEGETQKLNDPEGLEDTSGQQTHQIPTLAVPGSSESAGAIASAPGDAQSNWNEALLPGSLLDVSVPRSRVLLSRNSSRRRSRPSLRRISAPEPQYDPPSPQPQEELLSPEPAPLQPEETSEPSAPRPEGTPMPARKKVLGHGFGFAHPGMMQELQARLSRPKPQ</sequence>
<dbReference type="Proteomes" id="UP000694547">
    <property type="component" value="Chromosome 1"/>
</dbReference>
<name>A0A8C8W6X2_PERMB</name>
<feature type="region of interest" description="Disordered" evidence="1">
    <location>
        <begin position="662"/>
        <end position="945"/>
    </location>
</feature>
<feature type="compositionally biased region" description="Acidic residues" evidence="1">
    <location>
        <begin position="523"/>
        <end position="535"/>
    </location>
</feature>
<reference evidence="2" key="3">
    <citation type="submission" date="2025-09" db="UniProtKB">
        <authorList>
            <consortium name="Ensembl"/>
        </authorList>
    </citation>
    <scope>IDENTIFICATION</scope>
</reference>
<dbReference type="AlphaFoldDB" id="A0A8C8W6X2"/>
<feature type="region of interest" description="Disordered" evidence="1">
    <location>
        <begin position="307"/>
        <end position="611"/>
    </location>
</feature>
<dbReference type="GO" id="GO:0030229">
    <property type="term" value="F:very-low-density lipoprotein particle receptor activity"/>
    <property type="evidence" value="ECO:0007669"/>
    <property type="project" value="Ensembl"/>
</dbReference>
<feature type="compositionally biased region" description="Basic and acidic residues" evidence="1">
    <location>
        <begin position="354"/>
        <end position="364"/>
    </location>
</feature>
<dbReference type="GO" id="GO:0006641">
    <property type="term" value="P:triglyceride metabolic process"/>
    <property type="evidence" value="ECO:0007669"/>
    <property type="project" value="Ensembl"/>
</dbReference>
<dbReference type="GO" id="GO:0006869">
    <property type="term" value="P:lipid transport"/>
    <property type="evidence" value="ECO:0007669"/>
    <property type="project" value="InterPro"/>
</dbReference>
<accession>A0A8C8W6X2</accession>
<feature type="compositionally biased region" description="Basic and acidic residues" evidence="1">
    <location>
        <begin position="767"/>
        <end position="791"/>
    </location>
</feature>
<organism evidence="2 3">
    <name type="scientific">Peromyscus maniculatus bairdii</name>
    <name type="common">Prairie deer mouse</name>
    <dbReference type="NCBI Taxonomy" id="230844"/>
    <lineage>
        <taxon>Eukaryota</taxon>
        <taxon>Metazoa</taxon>
        <taxon>Chordata</taxon>
        <taxon>Craniata</taxon>
        <taxon>Vertebrata</taxon>
        <taxon>Euteleostomi</taxon>
        <taxon>Mammalia</taxon>
        <taxon>Eutheria</taxon>
        <taxon>Euarchontoglires</taxon>
        <taxon>Glires</taxon>
        <taxon>Rodentia</taxon>
        <taxon>Myomorpha</taxon>
        <taxon>Muroidea</taxon>
        <taxon>Cricetidae</taxon>
        <taxon>Neotominae</taxon>
        <taxon>Peromyscus</taxon>
    </lineage>
</organism>
<feature type="region of interest" description="Disordered" evidence="1">
    <location>
        <begin position="37"/>
        <end position="56"/>
    </location>
</feature>
<feature type="region of interest" description="Disordered" evidence="1">
    <location>
        <begin position="187"/>
        <end position="240"/>
    </location>
</feature>
<feature type="compositionally biased region" description="Basic and acidic residues" evidence="1">
    <location>
        <begin position="141"/>
        <end position="159"/>
    </location>
</feature>
<feature type="compositionally biased region" description="Basic and acidic residues" evidence="1">
    <location>
        <begin position="336"/>
        <end position="345"/>
    </location>
</feature>
<feature type="compositionally biased region" description="Low complexity" evidence="1">
    <location>
        <begin position="536"/>
        <end position="553"/>
    </location>
</feature>
<keyword evidence="3" id="KW-1185">Reference proteome</keyword>
<proteinExistence type="predicted"/>
<feature type="compositionally biased region" description="Low complexity" evidence="1">
    <location>
        <begin position="840"/>
        <end position="856"/>
    </location>
</feature>
<dbReference type="InterPro" id="IPR026158">
    <property type="entry name" value="ApolipoprotB_rcpt"/>
</dbReference>